<sequence length="506" mass="56291">MTIDGPGSVSVISYARISSDGERDEHGVTNQHKVNRRTAQRLGWVVVAELTDNDRSASKAGVIREAFEAMLKAIAVGHLADGTKVRGVVVLNEDRLARRAGDYERFVEALTADDGRVFADERGPKDLYAEDVEGLGLVGVAFSKIESRKARRRLRRFHRDRAESGQPAGGTRPFGWAADRRSLDPVEAPLVAKAAKEFAAGRSLNSIVREWIAAGVRTSLGNQWSSRSLRVTLANPRLCGWRMLHGEIVTDDSGKPVEGAWEPIIDPATWQAVNAIMSNRKGRSVNPDGSVGNVLAADFSEHRYLLSGILRCGKPRPDGSLCNCPLRARRWCRNPDVYHYLCQPKAQGGCSGIGRHGAKVDEYVSEMVLAKLEEREMRSAGTGGSQVWAGVEELGNSQGQLDELGRVWRAGGISNEFFFANVRQLEEKIARLRAEQGRYSLQIERRKLDVEDLRRRWYMPEEEGGLDVMRKRAYIHEALHAVIVHPNGRGRATFNPDLLEPIWRED</sequence>
<dbReference type="PROSITE" id="PS51737">
    <property type="entry name" value="RECOMBINASE_DNA_BIND"/>
    <property type="match status" value="1"/>
</dbReference>
<feature type="domain" description="Recombinase" evidence="2">
    <location>
        <begin position="173"/>
        <end position="283"/>
    </location>
</feature>
<name>A0A931CBP4_9ACTN</name>
<dbReference type="EMBL" id="JADQTO010000007">
    <property type="protein sequence ID" value="MBG0563178.1"/>
    <property type="molecule type" value="Genomic_DNA"/>
</dbReference>
<dbReference type="InterPro" id="IPR038109">
    <property type="entry name" value="DNA_bind_recomb_sf"/>
</dbReference>
<dbReference type="InterPro" id="IPR011109">
    <property type="entry name" value="DNA_bind_recombinase_dom"/>
</dbReference>
<organism evidence="3 4">
    <name type="scientific">Actinoplanes aureus</name>
    <dbReference type="NCBI Taxonomy" id="2792083"/>
    <lineage>
        <taxon>Bacteria</taxon>
        <taxon>Bacillati</taxon>
        <taxon>Actinomycetota</taxon>
        <taxon>Actinomycetes</taxon>
        <taxon>Micromonosporales</taxon>
        <taxon>Micromonosporaceae</taxon>
        <taxon>Actinoplanes</taxon>
    </lineage>
</organism>
<keyword evidence="4" id="KW-1185">Reference proteome</keyword>
<keyword evidence="1" id="KW-0175">Coiled coil</keyword>
<dbReference type="Proteomes" id="UP000598146">
    <property type="component" value="Unassembled WGS sequence"/>
</dbReference>
<protein>
    <submittedName>
        <fullName evidence="3">Recombinase family protein</fullName>
    </submittedName>
</protein>
<dbReference type="SMART" id="SM00857">
    <property type="entry name" value="Resolvase"/>
    <property type="match status" value="1"/>
</dbReference>
<reference evidence="3" key="1">
    <citation type="submission" date="2020-11" db="EMBL/GenBank/DDBJ databases">
        <title>Isolation and identification of active actinomycetes.</title>
        <authorList>
            <person name="Sun X."/>
        </authorList>
    </citation>
    <scope>NUCLEOTIDE SEQUENCE</scope>
    <source>
        <strain evidence="3">NEAU-A11</strain>
    </source>
</reference>
<dbReference type="Pfam" id="PF07508">
    <property type="entry name" value="Recombinase"/>
    <property type="match status" value="1"/>
</dbReference>
<gene>
    <name evidence="3" type="ORF">I4J89_17145</name>
</gene>
<dbReference type="CDD" id="cd00338">
    <property type="entry name" value="Ser_Recombinase"/>
    <property type="match status" value="1"/>
</dbReference>
<accession>A0A931CBP4</accession>
<dbReference type="InterPro" id="IPR050639">
    <property type="entry name" value="SSR_resolvase"/>
</dbReference>
<dbReference type="AlphaFoldDB" id="A0A931CBP4"/>
<dbReference type="SUPFAM" id="SSF53041">
    <property type="entry name" value="Resolvase-like"/>
    <property type="match status" value="1"/>
</dbReference>
<comment type="caution">
    <text evidence="3">The sequence shown here is derived from an EMBL/GenBank/DDBJ whole genome shotgun (WGS) entry which is preliminary data.</text>
</comment>
<feature type="coiled-coil region" evidence="1">
    <location>
        <begin position="415"/>
        <end position="442"/>
    </location>
</feature>
<evidence type="ECO:0000313" key="3">
    <source>
        <dbReference type="EMBL" id="MBG0563178.1"/>
    </source>
</evidence>
<evidence type="ECO:0000256" key="1">
    <source>
        <dbReference type="SAM" id="Coils"/>
    </source>
</evidence>
<dbReference type="GO" id="GO:0000150">
    <property type="term" value="F:DNA strand exchange activity"/>
    <property type="evidence" value="ECO:0007669"/>
    <property type="project" value="InterPro"/>
</dbReference>
<proteinExistence type="predicted"/>
<dbReference type="GO" id="GO:0003677">
    <property type="term" value="F:DNA binding"/>
    <property type="evidence" value="ECO:0007669"/>
    <property type="project" value="InterPro"/>
</dbReference>
<dbReference type="PANTHER" id="PTHR30461:SF23">
    <property type="entry name" value="DNA RECOMBINASE-RELATED"/>
    <property type="match status" value="1"/>
</dbReference>
<dbReference type="PANTHER" id="PTHR30461">
    <property type="entry name" value="DNA-INVERTASE FROM LAMBDOID PROPHAGE"/>
    <property type="match status" value="1"/>
</dbReference>
<evidence type="ECO:0000313" key="4">
    <source>
        <dbReference type="Proteomes" id="UP000598146"/>
    </source>
</evidence>
<dbReference type="InterPro" id="IPR006119">
    <property type="entry name" value="Resolv_N"/>
</dbReference>
<dbReference type="Gene3D" id="3.40.50.1390">
    <property type="entry name" value="Resolvase, N-terminal catalytic domain"/>
    <property type="match status" value="1"/>
</dbReference>
<dbReference type="Pfam" id="PF00239">
    <property type="entry name" value="Resolvase"/>
    <property type="match status" value="1"/>
</dbReference>
<dbReference type="RefSeq" id="WP_196414975.1">
    <property type="nucleotide sequence ID" value="NZ_JADQTO010000007.1"/>
</dbReference>
<dbReference type="InterPro" id="IPR036162">
    <property type="entry name" value="Resolvase-like_N_sf"/>
</dbReference>
<evidence type="ECO:0000259" key="2">
    <source>
        <dbReference type="PROSITE" id="PS51737"/>
    </source>
</evidence>
<dbReference type="Gene3D" id="3.90.1750.20">
    <property type="entry name" value="Putative Large Serine Recombinase, Chain B, Domain 2"/>
    <property type="match status" value="1"/>
</dbReference>